<evidence type="ECO:0000313" key="6">
    <source>
        <dbReference type="EMBL" id="KAK3921999.1"/>
    </source>
</evidence>
<dbReference type="PROSITE" id="PS50240">
    <property type="entry name" value="TRYPSIN_DOM"/>
    <property type="match status" value="1"/>
</dbReference>
<keyword evidence="3" id="KW-1015">Disulfide bond</keyword>
<reference evidence="6" key="2">
    <citation type="journal article" date="2023" name="BMC Genomics">
        <title>Pest status, molecular evolution, and epigenetic factors derived from the genome assembly of Frankliniella fusca, a thysanopteran phytovirus vector.</title>
        <authorList>
            <person name="Catto M.A."/>
            <person name="Labadie P.E."/>
            <person name="Jacobson A.L."/>
            <person name="Kennedy G.G."/>
            <person name="Srinivasan R."/>
            <person name="Hunt B.G."/>
        </authorList>
    </citation>
    <scope>NUCLEOTIDE SEQUENCE</scope>
    <source>
        <strain evidence="6">PL_HMW_Pooled</strain>
    </source>
</reference>
<dbReference type="InterPro" id="IPR018114">
    <property type="entry name" value="TRYPSIN_HIS"/>
</dbReference>
<dbReference type="PROSITE" id="PS00134">
    <property type="entry name" value="TRYPSIN_HIS"/>
    <property type="match status" value="1"/>
</dbReference>
<evidence type="ECO:0000256" key="3">
    <source>
        <dbReference type="ARBA" id="ARBA00023157"/>
    </source>
</evidence>
<keyword evidence="2" id="KW-0964">Secreted</keyword>
<keyword evidence="7" id="KW-1185">Reference proteome</keyword>
<evidence type="ECO:0000256" key="4">
    <source>
        <dbReference type="ARBA" id="ARBA00024195"/>
    </source>
</evidence>
<evidence type="ECO:0000313" key="7">
    <source>
        <dbReference type="Proteomes" id="UP001219518"/>
    </source>
</evidence>
<dbReference type="Proteomes" id="UP001219518">
    <property type="component" value="Unassembled WGS sequence"/>
</dbReference>
<dbReference type="InterPro" id="IPR051487">
    <property type="entry name" value="Ser/Thr_Proteases_Immune/Dev"/>
</dbReference>
<proteinExistence type="inferred from homology"/>
<evidence type="ECO:0000256" key="2">
    <source>
        <dbReference type="ARBA" id="ARBA00022525"/>
    </source>
</evidence>
<dbReference type="InterPro" id="IPR001254">
    <property type="entry name" value="Trypsin_dom"/>
</dbReference>
<dbReference type="EMBL" id="JAHWGI010001057">
    <property type="protein sequence ID" value="KAK3921999.1"/>
    <property type="molecule type" value="Genomic_DNA"/>
</dbReference>
<reference evidence="6" key="1">
    <citation type="submission" date="2021-07" db="EMBL/GenBank/DDBJ databases">
        <authorList>
            <person name="Catto M.A."/>
            <person name="Jacobson A."/>
            <person name="Kennedy G."/>
            <person name="Labadie P."/>
            <person name="Hunt B.G."/>
            <person name="Srinivasan R."/>
        </authorList>
    </citation>
    <scope>NUCLEOTIDE SEQUENCE</scope>
    <source>
        <strain evidence="6">PL_HMW_Pooled</strain>
        <tissue evidence="6">Head</tissue>
    </source>
</reference>
<feature type="domain" description="Peptidase S1" evidence="5">
    <location>
        <begin position="717"/>
        <end position="964"/>
    </location>
</feature>
<dbReference type="GO" id="GO:0005576">
    <property type="term" value="C:extracellular region"/>
    <property type="evidence" value="ECO:0007669"/>
    <property type="project" value="UniProtKB-SubCell"/>
</dbReference>
<gene>
    <name evidence="6" type="ORF">KUF71_011175</name>
</gene>
<accession>A0AAE1HIJ6</accession>
<dbReference type="SUPFAM" id="SSF50494">
    <property type="entry name" value="Trypsin-like serine proteases"/>
    <property type="match status" value="1"/>
</dbReference>
<keyword evidence="6" id="KW-0675">Receptor</keyword>
<evidence type="ECO:0000256" key="1">
    <source>
        <dbReference type="ARBA" id="ARBA00004613"/>
    </source>
</evidence>
<comment type="similarity">
    <text evidence="4">Belongs to the peptidase S1 family. CLIP subfamily.</text>
</comment>
<dbReference type="PANTHER" id="PTHR24256">
    <property type="entry name" value="TRYPTASE-RELATED"/>
    <property type="match status" value="1"/>
</dbReference>
<dbReference type="SMART" id="SM00020">
    <property type="entry name" value="Tryp_SPc"/>
    <property type="match status" value="1"/>
</dbReference>
<dbReference type="Gene3D" id="2.40.10.10">
    <property type="entry name" value="Trypsin-like serine proteases"/>
    <property type="match status" value="1"/>
</dbReference>
<dbReference type="PROSITE" id="PS00022">
    <property type="entry name" value="EGF_1"/>
    <property type="match status" value="1"/>
</dbReference>
<dbReference type="GO" id="GO:0004252">
    <property type="term" value="F:serine-type endopeptidase activity"/>
    <property type="evidence" value="ECO:0007669"/>
    <property type="project" value="InterPro"/>
</dbReference>
<dbReference type="GO" id="GO:0006508">
    <property type="term" value="P:proteolysis"/>
    <property type="evidence" value="ECO:0007669"/>
    <property type="project" value="InterPro"/>
</dbReference>
<dbReference type="InterPro" id="IPR009003">
    <property type="entry name" value="Peptidase_S1_PA"/>
</dbReference>
<dbReference type="InterPro" id="IPR043504">
    <property type="entry name" value="Peptidase_S1_PA_chymotrypsin"/>
</dbReference>
<comment type="subcellular location">
    <subcellularLocation>
        <location evidence="1">Secreted</location>
    </subcellularLocation>
</comment>
<comment type="caution">
    <text evidence="6">The sequence shown here is derived from an EMBL/GenBank/DDBJ whole genome shotgun (WGS) entry which is preliminary data.</text>
</comment>
<sequence length="972" mass="105514">MSLQGRGRLADASDASAVFLLRLGWQGRRGEPPREPREPRLLRLVLAAGVLAASVHGQSGPFDVTTIIRLRRAWTDNGPTDWGSKIREMWPWRSKGSPKEFTANGTVEVHARTNALGYPLRIGGQVIAAEVEDQVPECAAYGPCDGWDTAAWVLEASPATAPPIQPQRLDGDAVGIGETVKVRLSTRKNEAGGLTFGLCSDEACATMLMKGVNDKHELAYDLGILRTSKLFYGRRAEWEVHGGPENATFEEGTVHDFMGTRLSPYALKVWHFKNKTAAIQVPLEPDRLRLRMFSGLGPTAYLTEDDQAARIDGDPIAVGERVRVHLTNYDRVEISFAICSAAACSVVRVRGVSKDKRVDYLTWITADGEIAQRGSPTLDSRCISCGSRAGVSKGGTNLFVVQRRSEAEMAVWLEDNPRDVVTVPLQADQDRLRLETFFSVATFIRDSVWSSRGPGSALVSPPVGGVSDVVCVSLVFLATHKSAGLRLAARAANGTDFPLARVRADQPNAWRFNRTVVDLPRALRRSDWRLVVEADLPDEGSSVHVQRVGGCNHLDNEDVMIVGQTSLPVYVPGYNVSWGAGRQRRSAAAAKWCANGGVKDDFGTCVCPPGFRGPTCAEGCGPNRYGMDCGGRCSELGEGCRGMLFCAPGLPCGCAPGFKGDTCDQECDVGEYGSGCKQTCQYCADGACDRFTGQCIQDRTLLFGNECGRPPSTEALTVNGMVASVDSFPWHGAVYQRHASANQYKFACGAALVTPSVLISAAHCFYDHNVNKLLPAERYAVALGKIRSGWDARETGRVHKSKVSAVYIPDAYRGTVSNYVGDIAVVVLQDPVPPGPSVATVCVDPKLTLVQDEQLRVAGWGDDSPNALDVLEYVDMPYLPTKTCYRRASDQLIKYVTADKFCSIIQSEADQHLARGDSGGGAVVQRDGVWYLQGVVSLRQGTNDYTFTNVTFSDHLQWIRDVLKLDGAETRE</sequence>
<dbReference type="InterPro" id="IPR000742">
    <property type="entry name" value="EGF"/>
</dbReference>
<organism evidence="6 7">
    <name type="scientific">Frankliniella fusca</name>
    <dbReference type="NCBI Taxonomy" id="407009"/>
    <lineage>
        <taxon>Eukaryota</taxon>
        <taxon>Metazoa</taxon>
        <taxon>Ecdysozoa</taxon>
        <taxon>Arthropoda</taxon>
        <taxon>Hexapoda</taxon>
        <taxon>Insecta</taxon>
        <taxon>Pterygota</taxon>
        <taxon>Neoptera</taxon>
        <taxon>Paraneoptera</taxon>
        <taxon>Thysanoptera</taxon>
        <taxon>Terebrantia</taxon>
        <taxon>Thripoidea</taxon>
        <taxon>Thripidae</taxon>
        <taxon>Frankliniella</taxon>
    </lineage>
</organism>
<dbReference type="AlphaFoldDB" id="A0AAE1HIJ6"/>
<evidence type="ECO:0000259" key="5">
    <source>
        <dbReference type="PROSITE" id="PS50240"/>
    </source>
</evidence>
<dbReference type="Gene3D" id="2.170.300.10">
    <property type="entry name" value="Tie2 ligand-binding domain superfamily"/>
    <property type="match status" value="1"/>
</dbReference>
<protein>
    <submittedName>
        <fullName evidence="6">Angiopoietin-1 receptor</fullName>
    </submittedName>
</protein>
<dbReference type="Pfam" id="PF00089">
    <property type="entry name" value="Trypsin"/>
    <property type="match status" value="1"/>
</dbReference>
<name>A0AAE1HIJ6_9NEOP</name>